<protein>
    <submittedName>
        <fullName evidence="12">Iron hydrogenase</fullName>
    </submittedName>
</protein>
<dbReference type="GO" id="GO:0051539">
    <property type="term" value="F:4 iron, 4 sulfur cluster binding"/>
    <property type="evidence" value="ECO:0007669"/>
    <property type="project" value="UniProtKB-KW"/>
</dbReference>
<dbReference type="Pfam" id="PF10588">
    <property type="entry name" value="NADH-G_4Fe-4S_3"/>
    <property type="match status" value="1"/>
</dbReference>
<keyword evidence="4" id="KW-0479">Metal-binding</keyword>
<evidence type="ECO:0000259" key="9">
    <source>
        <dbReference type="PROSITE" id="PS51085"/>
    </source>
</evidence>
<dbReference type="GO" id="GO:0008137">
    <property type="term" value="F:NADH dehydrogenase (ubiquinone) activity"/>
    <property type="evidence" value="ECO:0007669"/>
    <property type="project" value="InterPro"/>
</dbReference>
<dbReference type="Gene3D" id="3.40.950.10">
    <property type="entry name" value="Fe-only Hydrogenase (Larger Subunit), Chain L, domain 3"/>
    <property type="match status" value="1"/>
</dbReference>
<dbReference type="InterPro" id="IPR004108">
    <property type="entry name" value="Fe_hydrogenase_lsu_C"/>
</dbReference>
<dbReference type="Gene3D" id="3.10.20.740">
    <property type="match status" value="1"/>
</dbReference>
<dbReference type="PROSITE" id="PS51085">
    <property type="entry name" value="2FE2S_FER_2"/>
    <property type="match status" value="1"/>
</dbReference>
<dbReference type="PROSITE" id="PS00198">
    <property type="entry name" value="4FE4S_FER_1"/>
    <property type="match status" value="1"/>
</dbReference>
<dbReference type="InterPro" id="IPR036991">
    <property type="entry name" value="Fe_hydrogenase_ssu_sf"/>
</dbReference>
<dbReference type="InterPro" id="IPR049830">
    <property type="entry name" value="HndD"/>
</dbReference>
<evidence type="ECO:0000313" key="12">
    <source>
        <dbReference type="EMBL" id="KAJ5071306.1"/>
    </source>
</evidence>
<keyword evidence="3" id="KW-0004">4Fe-4S</keyword>
<dbReference type="SUPFAM" id="SSF54292">
    <property type="entry name" value="2Fe-2S ferredoxin-like"/>
    <property type="match status" value="1"/>
</dbReference>
<dbReference type="PROSITE" id="PS51379">
    <property type="entry name" value="4FE4S_FER_2"/>
    <property type="match status" value="2"/>
</dbReference>
<keyword evidence="5" id="KW-0677">Repeat</keyword>
<reference evidence="12" key="1">
    <citation type="submission" date="2022-10" db="EMBL/GenBank/DDBJ databases">
        <title>Novel sulphate-reducing endosymbionts in the free-living metamonad Anaeramoeba.</title>
        <authorList>
            <person name="Jerlstrom-Hultqvist J."/>
            <person name="Cepicka I."/>
            <person name="Gallot-Lavallee L."/>
            <person name="Salas-Leiva D."/>
            <person name="Curtis B.A."/>
            <person name="Zahonova K."/>
            <person name="Pipaliya S."/>
            <person name="Dacks J."/>
            <person name="Roger A.J."/>
        </authorList>
    </citation>
    <scope>NUCLEOTIDE SEQUENCE</scope>
    <source>
        <strain evidence="12">BMAN</strain>
    </source>
</reference>
<keyword evidence="7" id="KW-0411">Iron-sulfur</keyword>
<comment type="similarity">
    <text evidence="2">Belongs to the NARF family.</text>
</comment>
<dbReference type="SMART" id="SM00929">
    <property type="entry name" value="NADH-G_4Fe-4S_3"/>
    <property type="match status" value="1"/>
</dbReference>
<dbReference type="OMA" id="IKFCEHY"/>
<dbReference type="InterPro" id="IPR019574">
    <property type="entry name" value="NADH_UbQ_OxRdtase_Gsu_4Fe4S-bd"/>
</dbReference>
<proteinExistence type="inferred from homology"/>
<dbReference type="SMART" id="SM00902">
    <property type="entry name" value="Fe_hyd_SSU"/>
    <property type="match status" value="1"/>
</dbReference>
<feature type="domain" description="4Fe-4S His(Cys)3-ligated-type" evidence="11">
    <location>
        <begin position="62"/>
        <end position="101"/>
    </location>
</feature>
<evidence type="ECO:0000256" key="8">
    <source>
        <dbReference type="SAM" id="MobiDB-lite"/>
    </source>
</evidence>
<gene>
    <name evidence="12" type="ORF">M0811_10368</name>
</gene>
<dbReference type="InterPro" id="IPR001041">
    <property type="entry name" value="2Fe-2S_ferredoxin-type"/>
</dbReference>
<dbReference type="FunFam" id="3.30.70.20:FF:000035">
    <property type="entry name" value="Iron hydrogenase 1"/>
    <property type="match status" value="1"/>
</dbReference>
<feature type="domain" description="4Fe-4S ferredoxin-type" evidence="10">
    <location>
        <begin position="170"/>
        <end position="199"/>
    </location>
</feature>
<dbReference type="AlphaFoldDB" id="A0A9Q0R906"/>
<evidence type="ECO:0000256" key="2">
    <source>
        <dbReference type="ARBA" id="ARBA00006596"/>
    </source>
</evidence>
<dbReference type="InterPro" id="IPR017896">
    <property type="entry name" value="4Fe4S_Fe-S-bd"/>
</dbReference>
<keyword evidence="13" id="KW-1185">Reference proteome</keyword>
<evidence type="ECO:0000313" key="13">
    <source>
        <dbReference type="Proteomes" id="UP001149090"/>
    </source>
</evidence>
<dbReference type="InterPro" id="IPR003149">
    <property type="entry name" value="Fe_hydrogenase_ssu"/>
</dbReference>
<name>A0A9Q0R906_ANAIG</name>
<comment type="cofactor">
    <cofactor evidence="1">
        <name>[4Fe-4S] cluster</name>
        <dbReference type="ChEBI" id="CHEBI:49883"/>
    </cofactor>
</comment>
<dbReference type="GO" id="GO:0005506">
    <property type="term" value="F:iron ion binding"/>
    <property type="evidence" value="ECO:0007669"/>
    <property type="project" value="InterPro"/>
</dbReference>
<dbReference type="EMBL" id="JAPDFW010000089">
    <property type="protein sequence ID" value="KAJ5071306.1"/>
    <property type="molecule type" value="Genomic_DNA"/>
</dbReference>
<dbReference type="GO" id="GO:0016020">
    <property type="term" value="C:membrane"/>
    <property type="evidence" value="ECO:0007669"/>
    <property type="project" value="InterPro"/>
</dbReference>
<evidence type="ECO:0000256" key="5">
    <source>
        <dbReference type="ARBA" id="ARBA00022737"/>
    </source>
</evidence>
<dbReference type="Gene3D" id="3.30.70.20">
    <property type="match status" value="1"/>
</dbReference>
<dbReference type="PROSITE" id="PS51839">
    <property type="entry name" value="4FE4S_HC3"/>
    <property type="match status" value="1"/>
</dbReference>
<dbReference type="CDD" id="cd00207">
    <property type="entry name" value="fer2"/>
    <property type="match status" value="1"/>
</dbReference>
<dbReference type="SUPFAM" id="SSF53920">
    <property type="entry name" value="Fe-only hydrogenase"/>
    <property type="match status" value="1"/>
</dbReference>
<dbReference type="Gene3D" id="4.10.260.20">
    <property type="entry name" value="Iron hydrogenase, small subunit"/>
    <property type="match status" value="1"/>
</dbReference>
<evidence type="ECO:0000259" key="11">
    <source>
        <dbReference type="PROSITE" id="PS51839"/>
    </source>
</evidence>
<dbReference type="GO" id="GO:0008901">
    <property type="term" value="F:ferredoxin hydrogenase activity"/>
    <property type="evidence" value="ECO:0007669"/>
    <property type="project" value="InterPro"/>
</dbReference>
<dbReference type="InterPro" id="IPR036010">
    <property type="entry name" value="2Fe-2S_ferredoxin-like_sf"/>
</dbReference>
<dbReference type="InterPro" id="IPR000283">
    <property type="entry name" value="NADH_UbQ_OxRdtase_75kDa_su_CS"/>
</dbReference>
<dbReference type="InterPro" id="IPR054351">
    <property type="entry name" value="NADH_UbQ_OxRdtase_ferredoxin"/>
</dbReference>
<evidence type="ECO:0000256" key="1">
    <source>
        <dbReference type="ARBA" id="ARBA00001966"/>
    </source>
</evidence>
<feature type="domain" description="4Fe-4S ferredoxin-type" evidence="10">
    <location>
        <begin position="127"/>
        <end position="157"/>
    </location>
</feature>
<dbReference type="OrthoDB" id="10249365at2759"/>
<organism evidence="12 13">
    <name type="scientific">Anaeramoeba ignava</name>
    <name type="common">Anaerobic marine amoeba</name>
    <dbReference type="NCBI Taxonomy" id="1746090"/>
    <lineage>
        <taxon>Eukaryota</taxon>
        <taxon>Metamonada</taxon>
        <taxon>Anaeramoebidae</taxon>
        <taxon>Anaeramoeba</taxon>
    </lineage>
</organism>
<evidence type="ECO:0000256" key="7">
    <source>
        <dbReference type="ARBA" id="ARBA00023014"/>
    </source>
</evidence>
<dbReference type="InterPro" id="IPR013352">
    <property type="entry name" value="Fe_hydrogenase_subset"/>
</dbReference>
<dbReference type="InterPro" id="IPR017900">
    <property type="entry name" value="4Fe4S_Fe_S_CS"/>
</dbReference>
<dbReference type="InterPro" id="IPR009016">
    <property type="entry name" value="Fe_hydrogenase"/>
</dbReference>
<evidence type="ECO:0000256" key="3">
    <source>
        <dbReference type="ARBA" id="ARBA00022485"/>
    </source>
</evidence>
<dbReference type="SUPFAM" id="SSF54862">
    <property type="entry name" value="4Fe-4S ferredoxins"/>
    <property type="match status" value="1"/>
</dbReference>
<dbReference type="Pfam" id="PF02256">
    <property type="entry name" value="Fe_hyd_SSU"/>
    <property type="match status" value="1"/>
</dbReference>
<evidence type="ECO:0000256" key="6">
    <source>
        <dbReference type="ARBA" id="ARBA00023004"/>
    </source>
</evidence>
<accession>A0A9Q0R906</accession>
<feature type="domain" description="2Fe-2S ferredoxin-type" evidence="9">
    <location>
        <begin position="1"/>
        <end position="62"/>
    </location>
</feature>
<dbReference type="PANTHER" id="PTHR11615">
    <property type="entry name" value="NITRATE, FORMATE, IRON DEHYDROGENASE"/>
    <property type="match status" value="1"/>
</dbReference>
<dbReference type="PROSITE" id="PS00641">
    <property type="entry name" value="COMPLEX1_75K_1"/>
    <property type="match status" value="1"/>
</dbReference>
<dbReference type="Pfam" id="PF13510">
    <property type="entry name" value="Fer2_4"/>
    <property type="match status" value="1"/>
</dbReference>
<keyword evidence="6" id="KW-0408">Iron</keyword>
<sequence>MSVLELCRKQGIPVPTLCYHPMLEPVGKCRLCLVEIDKSGKLVPSCVTPLKNGMKIETNTERIRKTVKTNIELLLSSHPHECTTCESGDRCELQKLAYMYDAKGKFPANPKEENKSDQEEAVDKSSPSLVRDMNKCILCGRCVRACSALQGMNILGIAGRGDTSVPETLFNSPLNTTDCINCGQCSFYCPVGAITENSSVKEVNDLLHDKKQKVVVFQTAPATRVAISEEFGFEPGTISTGRLVTALKRLGADYVFDTNFTADLTIMEEGSELLDRIKNNGVLPMFTSCCPAWINLVEQSYPELIPNLSSARSPQGMLSSLIKRYWAKKKQIHEKNVVVISVMPCTAKKDEAKRKQLTLDDGSQETDYVLTTRELGKLIKLNSISFASLPETPHDNPLGESTGAAVIFANTGGVMEAALRTAYELGTGKPLPTLDFQPVRGFTAIKEADIDFNGIQLKVAVVHGAVNIHEYIKKMKAGLFKHHFVEFMVCKGGCIGGGGEPKSISDDYLLKRMQGVYKIDNILGVRKSHENPSVQALYKDFLQKPLSHTSHKLLHTHYEDRKKKNEKK</sequence>
<evidence type="ECO:0000259" key="10">
    <source>
        <dbReference type="PROSITE" id="PS51379"/>
    </source>
</evidence>
<dbReference type="NCBIfam" id="NF040763">
    <property type="entry name" value="FeFe_hydrog_A6"/>
    <property type="match status" value="1"/>
</dbReference>
<dbReference type="Pfam" id="PF02906">
    <property type="entry name" value="Fe_hyd_lg_C"/>
    <property type="match status" value="1"/>
</dbReference>
<dbReference type="Proteomes" id="UP001149090">
    <property type="component" value="Unassembled WGS sequence"/>
</dbReference>
<feature type="compositionally biased region" description="Basic and acidic residues" evidence="8">
    <location>
        <begin position="110"/>
        <end position="123"/>
    </location>
</feature>
<dbReference type="GO" id="GO:0042773">
    <property type="term" value="P:ATP synthesis coupled electron transport"/>
    <property type="evidence" value="ECO:0007669"/>
    <property type="project" value="InterPro"/>
</dbReference>
<evidence type="ECO:0000256" key="4">
    <source>
        <dbReference type="ARBA" id="ARBA00022723"/>
    </source>
</evidence>
<comment type="caution">
    <text evidence="12">The sequence shown here is derived from an EMBL/GenBank/DDBJ whole genome shotgun (WGS) entry which is preliminary data.</text>
</comment>
<dbReference type="Gene3D" id="3.40.50.1780">
    <property type="match status" value="1"/>
</dbReference>
<dbReference type="Pfam" id="PF22117">
    <property type="entry name" value="Fer4_Nqo3"/>
    <property type="match status" value="1"/>
</dbReference>
<dbReference type="InterPro" id="IPR050340">
    <property type="entry name" value="Cytosolic_Fe-S_CAF"/>
</dbReference>
<dbReference type="NCBIfam" id="TIGR02512">
    <property type="entry name" value="FeFe_hydrog_A"/>
    <property type="match status" value="1"/>
</dbReference>
<feature type="region of interest" description="Disordered" evidence="8">
    <location>
        <begin position="107"/>
        <end position="126"/>
    </location>
</feature>